<dbReference type="InterPro" id="IPR011990">
    <property type="entry name" value="TPR-like_helical_dom_sf"/>
</dbReference>
<evidence type="ECO:0000313" key="3">
    <source>
        <dbReference type="EMBL" id="CAL1127053.1"/>
    </source>
</evidence>
<dbReference type="AlphaFoldDB" id="A0A9P1BHP6"/>
<dbReference type="Pfam" id="PF08238">
    <property type="entry name" value="Sel1"/>
    <property type="match status" value="5"/>
</dbReference>
<name>A0A9P1BHP6_9DINO</name>
<dbReference type="GO" id="GO:0051213">
    <property type="term" value="F:dioxygenase activity"/>
    <property type="evidence" value="ECO:0007669"/>
    <property type="project" value="UniProtKB-KW"/>
</dbReference>
<dbReference type="Proteomes" id="UP001152797">
    <property type="component" value="Unassembled WGS sequence"/>
</dbReference>
<evidence type="ECO:0000313" key="2">
    <source>
        <dbReference type="EMBL" id="CAI3973678.1"/>
    </source>
</evidence>
<dbReference type="EMBL" id="CAMXCT020000091">
    <property type="protein sequence ID" value="CAL1127053.1"/>
    <property type="molecule type" value="Genomic_DNA"/>
</dbReference>
<dbReference type="EMBL" id="CAMXCT010000091">
    <property type="protein sequence ID" value="CAI3973678.1"/>
    <property type="molecule type" value="Genomic_DNA"/>
</dbReference>
<keyword evidence="5" id="KW-1185">Reference proteome</keyword>
<dbReference type="EMBL" id="CAMXCT030000091">
    <property type="protein sequence ID" value="CAL4760990.1"/>
    <property type="molecule type" value="Genomic_DNA"/>
</dbReference>
<protein>
    <submittedName>
        <fullName evidence="4">Fe2OG dioxygenase domain-containing protein</fullName>
    </submittedName>
</protein>
<evidence type="ECO:0000313" key="4">
    <source>
        <dbReference type="EMBL" id="CAL4760990.1"/>
    </source>
</evidence>
<dbReference type="InterPro" id="IPR050767">
    <property type="entry name" value="Sel1_AlgK"/>
</dbReference>
<dbReference type="OrthoDB" id="418134at2759"/>
<reference evidence="2" key="1">
    <citation type="submission" date="2022-10" db="EMBL/GenBank/DDBJ databases">
        <authorList>
            <person name="Chen Y."/>
            <person name="Dougan E. K."/>
            <person name="Chan C."/>
            <person name="Rhodes N."/>
            <person name="Thang M."/>
        </authorList>
    </citation>
    <scope>NUCLEOTIDE SEQUENCE</scope>
</reference>
<dbReference type="PANTHER" id="PTHR11102">
    <property type="entry name" value="SEL-1-LIKE PROTEIN"/>
    <property type="match status" value="1"/>
</dbReference>
<accession>A0A9P1BHP6</accession>
<proteinExistence type="inferred from homology"/>
<dbReference type="PANTHER" id="PTHR11102:SF160">
    <property type="entry name" value="ERAD-ASSOCIATED E3 UBIQUITIN-PROTEIN LIGASE COMPONENT HRD3"/>
    <property type="match status" value="1"/>
</dbReference>
<dbReference type="SUPFAM" id="SSF51197">
    <property type="entry name" value="Clavaminate synthase-like"/>
    <property type="match status" value="1"/>
</dbReference>
<keyword evidence="4" id="KW-0560">Oxidoreductase</keyword>
<evidence type="ECO:0000313" key="5">
    <source>
        <dbReference type="Proteomes" id="UP001152797"/>
    </source>
</evidence>
<keyword evidence="4" id="KW-0223">Dioxygenase</keyword>
<sequence>MPSTWGVVAGVVGTTGRALQNLRLEDASERTLQLAGMEGIEEVWKFEKKLRIPGLEGTTSCRRLRGFVQKDLVATLLDHVQRSKRYNTQRDSVDDMVSFEYYPMINGTWLDSSLGEFFNDLLQHVLLPYVRTAYNCKSCAVGDILIRRYLADERRTHQLHFDSHAFATVVLGLTPPDEYQGGLYVQPTPHVRSRRFVHLDPGDVFVHSFDLQHGVRVWQGARHSLVLWIKSSEKAVAEGTTPWYDEAAANGDPDAMFNVATQYLQGAAGEVDLQKALTWYEKAALMGHCDAQNHLSLLLRDGHVDQSLHWLRLAAKSGSATAQKGLAFAYANGAGFPAPHLSKAAKWMRRAAEQDDLEAAYVLSTMYQQGHGLPVDPAAAVHWLQLSAQGGYSEAQRDMALHEWRKRPRNESGYDFWLRRAAKQRDSAAMHRLAQTAEPRDAVKLWRELVKSGDAEAQFQLGRCYASGYGNLPLKPSKAQALFRKASAQGHAKAMEELKDLKELEKGGKRYGTDG</sequence>
<dbReference type="Gene3D" id="2.60.120.620">
    <property type="entry name" value="q2cbj1_9rhob like domain"/>
    <property type="match status" value="1"/>
</dbReference>
<organism evidence="2">
    <name type="scientific">Cladocopium goreaui</name>
    <dbReference type="NCBI Taxonomy" id="2562237"/>
    <lineage>
        <taxon>Eukaryota</taxon>
        <taxon>Sar</taxon>
        <taxon>Alveolata</taxon>
        <taxon>Dinophyceae</taxon>
        <taxon>Suessiales</taxon>
        <taxon>Symbiodiniaceae</taxon>
        <taxon>Cladocopium</taxon>
    </lineage>
</organism>
<gene>
    <name evidence="2" type="ORF">C1SCF055_LOCUS2158</name>
</gene>
<dbReference type="InterPro" id="IPR006597">
    <property type="entry name" value="Sel1-like"/>
</dbReference>
<dbReference type="SMART" id="SM00671">
    <property type="entry name" value="SEL1"/>
    <property type="match status" value="5"/>
</dbReference>
<comment type="caution">
    <text evidence="2">The sequence shown here is derived from an EMBL/GenBank/DDBJ whole genome shotgun (WGS) entry which is preliminary data.</text>
</comment>
<comment type="similarity">
    <text evidence="1">Belongs to the sel-1 family.</text>
</comment>
<dbReference type="Gene3D" id="1.25.40.10">
    <property type="entry name" value="Tetratricopeptide repeat domain"/>
    <property type="match status" value="3"/>
</dbReference>
<dbReference type="SUPFAM" id="SSF81901">
    <property type="entry name" value="HCP-like"/>
    <property type="match status" value="2"/>
</dbReference>
<evidence type="ECO:0000256" key="1">
    <source>
        <dbReference type="ARBA" id="ARBA00038101"/>
    </source>
</evidence>
<reference evidence="3" key="2">
    <citation type="submission" date="2024-04" db="EMBL/GenBank/DDBJ databases">
        <authorList>
            <person name="Chen Y."/>
            <person name="Shah S."/>
            <person name="Dougan E. K."/>
            <person name="Thang M."/>
            <person name="Chan C."/>
        </authorList>
    </citation>
    <scope>NUCLEOTIDE SEQUENCE [LARGE SCALE GENOMIC DNA]</scope>
</reference>